<dbReference type="SUPFAM" id="SSF140453">
    <property type="entry name" value="EsxAB dimer-like"/>
    <property type="match status" value="1"/>
</dbReference>
<accession>C0BVC9</accession>
<reference evidence="1 2" key="1">
    <citation type="submission" date="2009-02" db="EMBL/GenBank/DDBJ databases">
        <title>Draft genome sequence of Bifidobacterium pseudocatenulatum (DSM 20438).</title>
        <authorList>
            <person name="Sudarsanam P."/>
            <person name="Ley R."/>
            <person name="Guruge J."/>
            <person name="Turnbaugh P.J."/>
            <person name="Mahowald M."/>
            <person name="Liep D."/>
            <person name="Gordon J."/>
        </authorList>
    </citation>
    <scope>NUCLEOTIDE SEQUENCE [LARGE SCALE GENOMIC DNA]</scope>
    <source>
        <strain evidence="1 2">DSM 20438</strain>
    </source>
</reference>
<dbReference type="EMBL" id="ABXX02000007">
    <property type="protein sequence ID" value="EEG69921.1"/>
    <property type="molecule type" value="Genomic_DNA"/>
</dbReference>
<organism evidence="1 2">
    <name type="scientific">Bifidobacterium pseudocatenulatum DSM 20438 = JCM 1200 = LMG 10505</name>
    <dbReference type="NCBI Taxonomy" id="547043"/>
    <lineage>
        <taxon>Bacteria</taxon>
        <taxon>Bacillati</taxon>
        <taxon>Actinomycetota</taxon>
        <taxon>Actinomycetes</taxon>
        <taxon>Bifidobacteriales</taxon>
        <taxon>Bifidobacteriaceae</taxon>
        <taxon>Bifidobacterium</taxon>
    </lineage>
</organism>
<comment type="caution">
    <text evidence="1">The sequence shown here is derived from an EMBL/GenBank/DDBJ whole genome shotgun (WGS) entry which is preliminary data.</text>
</comment>
<gene>
    <name evidence="1" type="ORF">BIFPSEUDO_04375</name>
</gene>
<dbReference type="AlphaFoldDB" id="C0BVC9"/>
<evidence type="ECO:0000313" key="1">
    <source>
        <dbReference type="EMBL" id="EEG69921.1"/>
    </source>
</evidence>
<evidence type="ECO:0000313" key="2">
    <source>
        <dbReference type="Proteomes" id="UP000003875"/>
    </source>
</evidence>
<dbReference type="InterPro" id="IPR010310">
    <property type="entry name" value="T7SS_ESAT-6-like"/>
</dbReference>
<protein>
    <submittedName>
        <fullName evidence="1">WXG100 family type VII secretion target</fullName>
    </submittedName>
</protein>
<dbReference type="Proteomes" id="UP000003875">
    <property type="component" value="Unassembled WGS sequence"/>
</dbReference>
<reference evidence="1 2" key="2">
    <citation type="submission" date="2009-02" db="EMBL/GenBank/DDBJ databases">
        <authorList>
            <person name="Fulton L."/>
            <person name="Clifton S."/>
            <person name="Fulton B."/>
            <person name="Xu J."/>
            <person name="Minx P."/>
            <person name="Pepin K.H."/>
            <person name="Johnson M."/>
            <person name="Bhonagiri V."/>
            <person name="Nash W.E."/>
            <person name="Mardis E.R."/>
            <person name="Wilson R.K."/>
        </authorList>
    </citation>
    <scope>NUCLEOTIDE SEQUENCE [LARGE SCALE GENOMIC DNA]</scope>
    <source>
        <strain evidence="1 2">DSM 20438</strain>
    </source>
</reference>
<sequence length="168" mass="18817">MQAATFQRFLKFCRCRDTPIGHIFAHPPTTTLVFSFIAFTVAIQSTLPFRYVKCERTVPTEHTKVPGNERIIMAQFQVDSEQIQSSSAAVNASIQAIRQSVQGMYANLNNLQSVWRGGAATQFNAVAEQWRAAQQQMEQSLESIQHALTQASALYAETEMQASRLFAQ</sequence>
<dbReference type="Pfam" id="PF06013">
    <property type="entry name" value="WXG100"/>
    <property type="match status" value="1"/>
</dbReference>
<name>C0BVC9_BIFPS</name>
<dbReference type="InterPro" id="IPR036689">
    <property type="entry name" value="ESAT-6-like_sf"/>
</dbReference>
<dbReference type="eggNOG" id="COG4842">
    <property type="taxonomic scope" value="Bacteria"/>
</dbReference>
<dbReference type="Gene3D" id="1.10.287.1060">
    <property type="entry name" value="ESAT-6-like"/>
    <property type="match status" value="1"/>
</dbReference>
<dbReference type="NCBIfam" id="TIGR03930">
    <property type="entry name" value="WXG100_ESAT6"/>
    <property type="match status" value="1"/>
</dbReference>
<proteinExistence type="predicted"/>